<protein>
    <submittedName>
        <fullName evidence="9">Trace amine-associated receptor 7d-like</fullName>
    </submittedName>
</protein>
<sequence>MENNMSAALIFSNVKVNNGSYFETFTEEALIIITTITAILLLLAIPANILVLLAYLKTSSALKKPANYLLVNLTISELLLALVVIPLQLLVHIKPSLISDGGALCMLVGILTYPFYTAVIITMICVSVDRYYAIRAPLSYKFKISGNRIAYMITYTWFHAGAFVFGFGFSLGIGFNPQMGVCGILWDNNMTVSGVGAITHIVLPFFLLLGLNINLVVSLKRQNRIAVNSLDYRQNQIWKARQAQERRITFLVFWIISTYLLCWLPYLVTRGLWVMLSQPTSALTSTIATISLQLSVLIDPSLNLVFRKDLRATIERLIRRRRNESITIPTGGLNLGFTRVSEYTRHNTRIFVRPKSENVDD</sequence>
<keyword evidence="5" id="KW-0297">G-protein coupled receptor</keyword>
<evidence type="ECO:0000313" key="9">
    <source>
        <dbReference type="EMBL" id="CAB3991809.1"/>
    </source>
</evidence>
<evidence type="ECO:0000313" key="10">
    <source>
        <dbReference type="Proteomes" id="UP001152795"/>
    </source>
</evidence>
<dbReference type="PRINTS" id="PR00237">
    <property type="entry name" value="GPCRRHODOPSN"/>
</dbReference>
<dbReference type="AlphaFoldDB" id="A0A6S7GPF3"/>
<keyword evidence="7 9" id="KW-0675">Receptor</keyword>
<keyword evidence="8" id="KW-0807">Transducer</keyword>
<keyword evidence="6" id="KW-0472">Membrane</keyword>
<comment type="subcellular location">
    <subcellularLocation>
        <location evidence="1">Cell membrane</location>
        <topology evidence="1">Multi-pass membrane protein</topology>
    </subcellularLocation>
</comment>
<dbReference type="Gene3D" id="1.20.1070.10">
    <property type="entry name" value="Rhodopsin 7-helix transmembrane proteins"/>
    <property type="match status" value="1"/>
</dbReference>
<dbReference type="GO" id="GO:0005886">
    <property type="term" value="C:plasma membrane"/>
    <property type="evidence" value="ECO:0007669"/>
    <property type="project" value="UniProtKB-SubCell"/>
</dbReference>
<evidence type="ECO:0000256" key="4">
    <source>
        <dbReference type="ARBA" id="ARBA00022989"/>
    </source>
</evidence>
<comment type="caution">
    <text evidence="9">The sequence shown here is derived from an EMBL/GenBank/DDBJ whole genome shotgun (WGS) entry which is preliminary data.</text>
</comment>
<dbReference type="PROSITE" id="PS50262">
    <property type="entry name" value="G_PROTEIN_RECEP_F1_2"/>
    <property type="match status" value="1"/>
</dbReference>
<dbReference type="SUPFAM" id="SSF81321">
    <property type="entry name" value="Family A G protein-coupled receptor-like"/>
    <property type="match status" value="1"/>
</dbReference>
<keyword evidence="10" id="KW-1185">Reference proteome</keyword>
<dbReference type="GO" id="GO:0004930">
    <property type="term" value="F:G protein-coupled receptor activity"/>
    <property type="evidence" value="ECO:0007669"/>
    <property type="project" value="UniProtKB-KW"/>
</dbReference>
<organism evidence="9 10">
    <name type="scientific">Paramuricea clavata</name>
    <name type="common">Red gorgonian</name>
    <name type="synonym">Violescent sea-whip</name>
    <dbReference type="NCBI Taxonomy" id="317549"/>
    <lineage>
        <taxon>Eukaryota</taxon>
        <taxon>Metazoa</taxon>
        <taxon>Cnidaria</taxon>
        <taxon>Anthozoa</taxon>
        <taxon>Octocorallia</taxon>
        <taxon>Malacalcyonacea</taxon>
        <taxon>Plexauridae</taxon>
        <taxon>Paramuricea</taxon>
    </lineage>
</organism>
<name>A0A6S7GPF3_PARCT</name>
<dbReference type="OrthoDB" id="10042731at2759"/>
<keyword evidence="3" id="KW-0812">Transmembrane</keyword>
<evidence type="ECO:0000256" key="3">
    <source>
        <dbReference type="ARBA" id="ARBA00022692"/>
    </source>
</evidence>
<accession>A0A6S7GPF3</accession>
<evidence type="ECO:0000256" key="8">
    <source>
        <dbReference type="ARBA" id="ARBA00023224"/>
    </source>
</evidence>
<evidence type="ECO:0000256" key="6">
    <source>
        <dbReference type="ARBA" id="ARBA00023136"/>
    </source>
</evidence>
<dbReference type="InterPro" id="IPR000276">
    <property type="entry name" value="GPCR_Rhodpsn"/>
</dbReference>
<reference evidence="9" key="1">
    <citation type="submission" date="2020-04" db="EMBL/GenBank/DDBJ databases">
        <authorList>
            <person name="Alioto T."/>
            <person name="Alioto T."/>
            <person name="Gomez Garrido J."/>
        </authorList>
    </citation>
    <scope>NUCLEOTIDE SEQUENCE</scope>
    <source>
        <strain evidence="9">A484AB</strain>
    </source>
</reference>
<dbReference type="Proteomes" id="UP001152795">
    <property type="component" value="Unassembled WGS sequence"/>
</dbReference>
<keyword evidence="4" id="KW-1133">Transmembrane helix</keyword>
<dbReference type="PANTHER" id="PTHR22752">
    <property type="entry name" value="G PROTEIN-COUPLED RECEPTOR"/>
    <property type="match status" value="1"/>
</dbReference>
<evidence type="ECO:0000256" key="5">
    <source>
        <dbReference type="ARBA" id="ARBA00023040"/>
    </source>
</evidence>
<dbReference type="CDD" id="cd00637">
    <property type="entry name" value="7tm_classA_rhodopsin-like"/>
    <property type="match status" value="1"/>
</dbReference>
<gene>
    <name evidence="9" type="ORF">PACLA_8A005808</name>
</gene>
<dbReference type="Pfam" id="PF00001">
    <property type="entry name" value="7tm_1"/>
    <property type="match status" value="1"/>
</dbReference>
<evidence type="ECO:0000256" key="2">
    <source>
        <dbReference type="ARBA" id="ARBA00022475"/>
    </source>
</evidence>
<proteinExistence type="predicted"/>
<evidence type="ECO:0000256" key="1">
    <source>
        <dbReference type="ARBA" id="ARBA00004651"/>
    </source>
</evidence>
<dbReference type="EMBL" id="CACRXK020001920">
    <property type="protein sequence ID" value="CAB3991809.1"/>
    <property type="molecule type" value="Genomic_DNA"/>
</dbReference>
<dbReference type="InterPro" id="IPR017452">
    <property type="entry name" value="GPCR_Rhodpsn_7TM"/>
</dbReference>
<keyword evidence="2" id="KW-1003">Cell membrane</keyword>
<evidence type="ECO:0000256" key="7">
    <source>
        <dbReference type="ARBA" id="ARBA00023170"/>
    </source>
</evidence>